<reference evidence="1" key="1">
    <citation type="submission" date="2014-11" db="EMBL/GenBank/DDBJ databases">
        <authorList>
            <person name="Amaro Gonzalez C."/>
        </authorList>
    </citation>
    <scope>NUCLEOTIDE SEQUENCE</scope>
</reference>
<evidence type="ECO:0000313" key="1">
    <source>
        <dbReference type="EMBL" id="JAH43553.1"/>
    </source>
</evidence>
<organism evidence="1">
    <name type="scientific">Anguilla anguilla</name>
    <name type="common">European freshwater eel</name>
    <name type="synonym">Muraena anguilla</name>
    <dbReference type="NCBI Taxonomy" id="7936"/>
    <lineage>
        <taxon>Eukaryota</taxon>
        <taxon>Metazoa</taxon>
        <taxon>Chordata</taxon>
        <taxon>Craniata</taxon>
        <taxon>Vertebrata</taxon>
        <taxon>Euteleostomi</taxon>
        <taxon>Actinopterygii</taxon>
        <taxon>Neopterygii</taxon>
        <taxon>Teleostei</taxon>
        <taxon>Anguilliformes</taxon>
        <taxon>Anguillidae</taxon>
        <taxon>Anguilla</taxon>
    </lineage>
</organism>
<name>A0A0E9SSP2_ANGAN</name>
<accession>A0A0E9SSP2</accession>
<proteinExistence type="predicted"/>
<protein>
    <submittedName>
        <fullName evidence="1">Uncharacterized protein</fullName>
    </submittedName>
</protein>
<dbReference type="AlphaFoldDB" id="A0A0E9SSP2"/>
<dbReference type="EMBL" id="GBXM01065024">
    <property type="protein sequence ID" value="JAH43553.1"/>
    <property type="molecule type" value="Transcribed_RNA"/>
</dbReference>
<reference evidence="1" key="2">
    <citation type="journal article" date="2015" name="Fish Shellfish Immunol.">
        <title>Early steps in the European eel (Anguilla anguilla)-Vibrio vulnificus interaction in the gills: Role of the RtxA13 toxin.</title>
        <authorList>
            <person name="Callol A."/>
            <person name="Pajuelo D."/>
            <person name="Ebbesson L."/>
            <person name="Teles M."/>
            <person name="MacKenzie S."/>
            <person name="Amaro C."/>
        </authorList>
    </citation>
    <scope>NUCLEOTIDE SEQUENCE</scope>
</reference>
<sequence>MGHRVQWKIPSRGHVSQYFNCIFILFDLFI</sequence>